<dbReference type="NCBIfam" id="TIGR01951">
    <property type="entry name" value="nusB"/>
    <property type="match status" value="1"/>
</dbReference>
<dbReference type="Pfam" id="PF01029">
    <property type="entry name" value="NusB"/>
    <property type="match status" value="1"/>
</dbReference>
<keyword evidence="5" id="KW-0804">Transcription</keyword>
<dbReference type="PANTHER" id="PTHR11078">
    <property type="entry name" value="N UTILIZATION SUBSTANCE PROTEIN B-RELATED"/>
    <property type="match status" value="1"/>
</dbReference>
<dbReference type="SUPFAM" id="SSF48013">
    <property type="entry name" value="NusB-like"/>
    <property type="match status" value="1"/>
</dbReference>
<feature type="compositionally biased region" description="Basic and acidic residues" evidence="6">
    <location>
        <begin position="309"/>
        <end position="334"/>
    </location>
</feature>
<dbReference type="Proteomes" id="UP000029533">
    <property type="component" value="Unassembled WGS sequence"/>
</dbReference>
<keyword evidence="2" id="KW-0889">Transcription antitermination</keyword>
<evidence type="ECO:0000256" key="4">
    <source>
        <dbReference type="ARBA" id="ARBA00023015"/>
    </source>
</evidence>
<evidence type="ECO:0000259" key="7">
    <source>
        <dbReference type="Pfam" id="PF01029"/>
    </source>
</evidence>
<accession>A0AAW3FGR6</accession>
<evidence type="ECO:0000313" key="8">
    <source>
        <dbReference type="EMBL" id="KGF27753.1"/>
    </source>
</evidence>
<comment type="similarity">
    <text evidence="1">Belongs to the NusB family.</text>
</comment>
<organism evidence="8 9">
    <name type="scientific">Prevotella histicola JCM 15637 = DNF00424</name>
    <dbReference type="NCBI Taxonomy" id="1236504"/>
    <lineage>
        <taxon>Bacteria</taxon>
        <taxon>Pseudomonadati</taxon>
        <taxon>Bacteroidota</taxon>
        <taxon>Bacteroidia</taxon>
        <taxon>Bacteroidales</taxon>
        <taxon>Prevotellaceae</taxon>
        <taxon>Prevotella</taxon>
    </lineage>
</organism>
<dbReference type="Gene3D" id="1.10.940.10">
    <property type="entry name" value="NusB-like"/>
    <property type="match status" value="1"/>
</dbReference>
<dbReference type="InterPro" id="IPR035926">
    <property type="entry name" value="NusB-like_sf"/>
</dbReference>
<evidence type="ECO:0000256" key="6">
    <source>
        <dbReference type="SAM" id="MobiDB-lite"/>
    </source>
</evidence>
<evidence type="ECO:0000256" key="2">
    <source>
        <dbReference type="ARBA" id="ARBA00022814"/>
    </source>
</evidence>
<keyword evidence="4" id="KW-0805">Transcription regulation</keyword>
<evidence type="ECO:0000256" key="5">
    <source>
        <dbReference type="ARBA" id="ARBA00023163"/>
    </source>
</evidence>
<dbReference type="EMBL" id="JRNJ01000051">
    <property type="protein sequence ID" value="KGF27753.1"/>
    <property type="molecule type" value="Genomic_DNA"/>
</dbReference>
<dbReference type="GO" id="GO:0005829">
    <property type="term" value="C:cytosol"/>
    <property type="evidence" value="ECO:0007669"/>
    <property type="project" value="TreeGrafter"/>
</dbReference>
<dbReference type="RefSeq" id="WP_036869657.1">
    <property type="nucleotide sequence ID" value="NZ_JRNJ01000051.1"/>
</dbReference>
<proteinExistence type="inferred from homology"/>
<comment type="caution">
    <text evidence="8">The sequence shown here is derived from an EMBL/GenBank/DDBJ whole genome shotgun (WGS) entry which is preliminary data.</text>
</comment>
<keyword evidence="3" id="KW-0694">RNA-binding</keyword>
<evidence type="ECO:0000256" key="1">
    <source>
        <dbReference type="ARBA" id="ARBA00005952"/>
    </source>
</evidence>
<gene>
    <name evidence="8" type="ORF">HMPREF2132_05120</name>
</gene>
<dbReference type="GO" id="GO:0031564">
    <property type="term" value="P:transcription antitermination"/>
    <property type="evidence" value="ECO:0007669"/>
    <property type="project" value="UniProtKB-KW"/>
</dbReference>
<name>A0AAW3FGR6_9BACT</name>
<feature type="region of interest" description="Disordered" evidence="6">
    <location>
        <begin position="303"/>
        <end position="363"/>
    </location>
</feature>
<feature type="domain" description="NusB/RsmB/TIM44" evidence="7">
    <location>
        <begin position="197"/>
        <end position="296"/>
    </location>
</feature>
<evidence type="ECO:0000313" key="9">
    <source>
        <dbReference type="Proteomes" id="UP000029533"/>
    </source>
</evidence>
<evidence type="ECO:0000256" key="3">
    <source>
        <dbReference type="ARBA" id="ARBA00022884"/>
    </source>
</evidence>
<dbReference type="InterPro" id="IPR006027">
    <property type="entry name" value="NusB_RsmB_TIM44"/>
</dbReference>
<reference evidence="8 9" key="1">
    <citation type="submission" date="2014-07" db="EMBL/GenBank/DDBJ databases">
        <authorList>
            <person name="McCorrison J."/>
            <person name="Sanka R."/>
            <person name="Torralba M."/>
            <person name="Gillis M."/>
            <person name="Haft D.H."/>
            <person name="Methe B."/>
            <person name="Sutton G."/>
            <person name="Nelson K.E."/>
        </authorList>
    </citation>
    <scope>NUCLEOTIDE SEQUENCE [LARGE SCALE GENOMIC DNA]</scope>
    <source>
        <strain evidence="8 9">DNF00424</strain>
    </source>
</reference>
<dbReference type="InterPro" id="IPR011605">
    <property type="entry name" value="NusB_fam"/>
</dbReference>
<protein>
    <submittedName>
        <fullName evidence="8">Antitermination protein NusB</fullName>
    </submittedName>
</protein>
<dbReference type="AlphaFoldDB" id="A0AAW3FGR6"/>
<sequence length="363" mass="43179">MINRELIRIKIVQLTYAYYQNGNRNMDNAEKELLFSLAKAYDLYNYLLALIVSVTQEERHRVEIAANRATREGTEAPSQRFAYNKFAVQLEENKQLNLFMENQKRRWEDDMEAVRKLCDQIEQSTIYKEYMASEDDSYDVDREVWRKIYRTLIQENPDLDAVLEERSLYWNDDKEVVDTFVIKTIKRFDPENKADQELLPEYRDEEDREFAVKLFRATILNADVYQRYMSEASRNWDFSRLAYMDVVIMQIAIAEMLTFPNIPVSVTINEYVDLAKLYSTPRSGGYINGMLDTIARHLIQTGKMMKAMPEPRQRRTRDDRQEERDFRREGRRPTVAETSAQRLVERQRTEEAQVENLENDNAE</sequence>
<dbReference type="GO" id="GO:0003723">
    <property type="term" value="F:RNA binding"/>
    <property type="evidence" value="ECO:0007669"/>
    <property type="project" value="UniProtKB-KW"/>
</dbReference>
<dbReference type="GO" id="GO:0006353">
    <property type="term" value="P:DNA-templated transcription termination"/>
    <property type="evidence" value="ECO:0007669"/>
    <property type="project" value="InterPro"/>
</dbReference>
<dbReference type="PANTHER" id="PTHR11078:SF3">
    <property type="entry name" value="ANTITERMINATION NUSB DOMAIN-CONTAINING PROTEIN"/>
    <property type="match status" value="1"/>
</dbReference>